<name>Q6NJ23_CORDI</name>
<dbReference type="Proteomes" id="UP000002198">
    <property type="component" value="Chromosome"/>
</dbReference>
<dbReference type="AlphaFoldDB" id="Q6NJ23"/>
<accession>Q6NJ23</accession>
<dbReference type="KEGG" id="cdi:DIP0592"/>
<dbReference type="HOGENOM" id="CLU_2381300_0_0_11"/>
<keyword evidence="2" id="KW-1185">Reference proteome</keyword>
<gene>
    <name evidence="1" type="ordered locus">DIP0592</name>
</gene>
<dbReference type="EMBL" id="BX248355">
    <property type="protein sequence ID" value="CAE49109.1"/>
    <property type="molecule type" value="Genomic_DNA"/>
</dbReference>
<reference evidence="1 2" key="1">
    <citation type="journal article" date="2003" name="Nucleic Acids Res.">
        <title>The complete genome sequence and analysis of Corynebacterium diphtheriae NCTC13129.</title>
        <authorList>
            <person name="Cerdeno-Tarraga A.M."/>
            <person name="Efstratiou A."/>
            <person name="Dover L.G."/>
            <person name="Holden M.T.G."/>
            <person name="Pallen M."/>
            <person name="Bentley S.D."/>
            <person name="Besra G.S."/>
            <person name="Churcher C."/>
            <person name="James K.D."/>
            <person name="De Zoysa A."/>
            <person name="Chillingworth T."/>
            <person name="Cronin A."/>
            <person name="Dowd L."/>
            <person name="Feltwell T."/>
            <person name="Hamlin N."/>
            <person name="Holroyd S."/>
            <person name="Jagels K."/>
            <person name="Moule S."/>
            <person name="Quail M.A."/>
            <person name="Rabbinowitsch E."/>
            <person name="Rutherford K."/>
            <person name="Thomson N.R."/>
            <person name="Unwin L."/>
            <person name="Whitehead S."/>
            <person name="Barrell B.G.Parkhill.J."/>
        </authorList>
    </citation>
    <scope>NUCLEOTIDE SEQUENCE [LARGE SCALE GENOMIC DNA]</scope>
    <source>
        <strain evidence="2">ATCC 700971 / NCTC 13129 / Biotype gravis</strain>
    </source>
</reference>
<dbReference type="STRING" id="257309.DIP0592"/>
<evidence type="ECO:0000313" key="1">
    <source>
        <dbReference type="EMBL" id="CAE49109.1"/>
    </source>
</evidence>
<proteinExistence type="predicted"/>
<protein>
    <submittedName>
        <fullName evidence="1">Uncharacterized protein</fullName>
    </submittedName>
</protein>
<organism evidence="1 2">
    <name type="scientific">Corynebacterium diphtheriae (strain ATCC 700971 / NCTC 13129 / Biotype gravis)</name>
    <dbReference type="NCBI Taxonomy" id="257309"/>
    <lineage>
        <taxon>Bacteria</taxon>
        <taxon>Bacillati</taxon>
        <taxon>Actinomycetota</taxon>
        <taxon>Actinomycetes</taxon>
        <taxon>Mycobacteriales</taxon>
        <taxon>Corynebacteriaceae</taxon>
        <taxon>Corynebacterium</taxon>
    </lineage>
</organism>
<evidence type="ECO:0000313" key="2">
    <source>
        <dbReference type="Proteomes" id="UP000002198"/>
    </source>
</evidence>
<sequence>MMSIFSVQTGSLVGTVHRYVKQPRQSWAYPIKQKSQTGTDNTKSALTLEKFTKPLTRKFSHDTICRKAPFVGVELQKPSATLTIMGKVHRQRQE</sequence>